<reference evidence="4" key="1">
    <citation type="submission" date="2009-08" db="EMBL/GenBank/DDBJ databases">
        <title>Annotation of Salpingoeca rosetta.</title>
        <authorList>
            <consortium name="The Broad Institute Genome Sequencing Platform"/>
            <person name="Russ C."/>
            <person name="Cuomo C."/>
            <person name="Burger G."/>
            <person name="Gray M.W."/>
            <person name="Holland P.W.H."/>
            <person name="King N."/>
            <person name="Lang F.B.F."/>
            <person name="Roger A.J."/>
            <person name="Ruiz-Trillo I."/>
            <person name="Young S.K."/>
            <person name="Zeng Q."/>
            <person name="Gargeya S."/>
            <person name="Alvarado L."/>
            <person name="Berlin A."/>
            <person name="Chapman S.B."/>
            <person name="Chen Z."/>
            <person name="Freedman E."/>
            <person name="Gellesch M."/>
            <person name="Goldberg J."/>
            <person name="Griggs A."/>
            <person name="Gujja S."/>
            <person name="Heilman E."/>
            <person name="Heiman D."/>
            <person name="Howarth C."/>
            <person name="Mehta T."/>
            <person name="Neiman D."/>
            <person name="Pearson M."/>
            <person name="Roberts A."/>
            <person name="Saif S."/>
            <person name="Shea T."/>
            <person name="Shenoy N."/>
            <person name="Sisk P."/>
            <person name="Stolte C."/>
            <person name="Sykes S."/>
            <person name="White J."/>
            <person name="Yandava C."/>
            <person name="Haas B."/>
            <person name="Nusbaum C."/>
            <person name="Birren B."/>
        </authorList>
    </citation>
    <scope>NUCLEOTIDE SEQUENCE [LARGE SCALE GENOMIC DNA]</scope>
    <source>
        <strain evidence="4">ATCC 50818</strain>
    </source>
</reference>
<dbReference type="PROSITE" id="PS50106">
    <property type="entry name" value="PDZ"/>
    <property type="match status" value="1"/>
</dbReference>
<dbReference type="AlphaFoldDB" id="F2U0S2"/>
<feature type="compositionally biased region" description="Low complexity" evidence="1">
    <location>
        <begin position="1"/>
        <end position="13"/>
    </location>
</feature>
<evidence type="ECO:0000313" key="4">
    <source>
        <dbReference type="EMBL" id="EGD80496.1"/>
    </source>
</evidence>
<dbReference type="OMA" id="PPVHDYM"/>
<dbReference type="InterPro" id="IPR047138">
    <property type="entry name" value="RHPN1_2"/>
</dbReference>
<dbReference type="STRING" id="946362.F2U0S2"/>
<dbReference type="InterPro" id="IPR004328">
    <property type="entry name" value="BRO1_dom"/>
</dbReference>
<sequence>MSSQSVAESSNQSLAPASTSTMATSHSKHPPWTELLYEVHKHIHGLAKDITRNQRMCDGCANLIKATKDPVRQKHVAVTKTFAESTLQTLRLKLTRLNGAIHRAVYEGLKTQLNHTDSIRRPEQLLTPSKRWKCRQRAGTVELTLPMVALPWRTKARSVDWKSQLSRELQEHYRENPARFSAVFDELKTAYTKAACFSVRENRITQCIAYYHHLCQIERRFFRQGHMHGVSFAWFDPLSGAEVVTHHISAEKFTALYNAAAVCTQVAAFYENQNASGVKRACRLYEQAAGLLTFILDCGLALDEECTEDSTNVGELKQTVRILRDIQLAQAQESLWRCMQQPDASSHNHILSEEAACVALTYSELVDLISSAQHPAWYPTEWLTIAKAKVSFFNAIAEYHAWLEARRRAQAVLDASAPAHDTRRLERALALLQEAEDICMTDNKYAQLAGFVDMIGQQRRTIQGDIEDTMLVERSSDVSSSDSLDSLTDIQPLTSHWAEASRKLLETCRPQDLFQQLGPLQFFNAQQPIRYRETLTVAKKDDDSLGFTLIGQHPTCIDTVDADSPAGMGGLLADSFLLTVNGVDVRGAKQEDVQRTLEGVESPLRLTVVRTCLDPHLDEKYSHASTNHGSQAYSCQQSTVDGK</sequence>
<dbReference type="RefSeq" id="XP_004997057.1">
    <property type="nucleotide sequence ID" value="XM_004997000.1"/>
</dbReference>
<dbReference type="OrthoDB" id="64867at2759"/>
<dbReference type="PANTHER" id="PTHR23031:SF15">
    <property type="entry name" value="LD12055P"/>
    <property type="match status" value="1"/>
</dbReference>
<evidence type="ECO:0000259" key="3">
    <source>
        <dbReference type="PROSITE" id="PS51180"/>
    </source>
</evidence>
<evidence type="ECO:0000313" key="5">
    <source>
        <dbReference type="Proteomes" id="UP000007799"/>
    </source>
</evidence>
<dbReference type="InterPro" id="IPR001478">
    <property type="entry name" value="PDZ"/>
</dbReference>
<gene>
    <name evidence="4" type="ORF">PTSG_01088</name>
</gene>
<evidence type="ECO:0008006" key="6">
    <source>
        <dbReference type="Google" id="ProtNLM"/>
    </source>
</evidence>
<dbReference type="GeneID" id="16077652"/>
<feature type="domain" description="PDZ" evidence="2">
    <location>
        <begin position="534"/>
        <end position="612"/>
    </location>
</feature>
<feature type="compositionally biased region" description="Polar residues" evidence="1">
    <location>
        <begin position="14"/>
        <end position="25"/>
    </location>
</feature>
<feature type="region of interest" description="Disordered" evidence="1">
    <location>
        <begin position="1"/>
        <end position="27"/>
    </location>
</feature>
<dbReference type="GO" id="GO:0051497">
    <property type="term" value="P:negative regulation of stress fiber assembly"/>
    <property type="evidence" value="ECO:0007669"/>
    <property type="project" value="TreeGrafter"/>
</dbReference>
<dbReference type="Pfam" id="PF03097">
    <property type="entry name" value="BRO1"/>
    <property type="match status" value="1"/>
</dbReference>
<dbReference type="SMART" id="SM00228">
    <property type="entry name" value="PDZ"/>
    <property type="match status" value="1"/>
</dbReference>
<evidence type="ECO:0000256" key="1">
    <source>
        <dbReference type="SAM" id="MobiDB-lite"/>
    </source>
</evidence>
<dbReference type="eggNOG" id="KOG2220">
    <property type="taxonomic scope" value="Eukaryota"/>
</dbReference>
<feature type="region of interest" description="Disordered" evidence="1">
    <location>
        <begin position="621"/>
        <end position="643"/>
    </location>
</feature>
<keyword evidence="5" id="KW-1185">Reference proteome</keyword>
<dbReference type="Gene3D" id="1.25.40.280">
    <property type="entry name" value="alix/aip1 like domains"/>
    <property type="match status" value="1"/>
</dbReference>
<dbReference type="KEGG" id="sre:PTSG_01088"/>
<dbReference type="InterPro" id="IPR036034">
    <property type="entry name" value="PDZ_sf"/>
</dbReference>
<name>F2U0S2_SALR5</name>
<dbReference type="PROSITE" id="PS51180">
    <property type="entry name" value="BRO1"/>
    <property type="match status" value="1"/>
</dbReference>
<dbReference type="EMBL" id="GL832958">
    <property type="protein sequence ID" value="EGD80496.1"/>
    <property type="molecule type" value="Genomic_DNA"/>
</dbReference>
<dbReference type="PANTHER" id="PTHR23031">
    <property type="entry name" value="RHOPHILIN"/>
    <property type="match status" value="1"/>
</dbReference>
<dbReference type="CDD" id="cd00136">
    <property type="entry name" value="PDZ_canonical"/>
    <property type="match status" value="1"/>
</dbReference>
<dbReference type="InterPro" id="IPR038499">
    <property type="entry name" value="BRO1_sf"/>
</dbReference>
<protein>
    <recommendedName>
        <fullName evidence="6">PDZ domain-containing protein</fullName>
    </recommendedName>
</protein>
<accession>F2U0S2</accession>
<dbReference type="Proteomes" id="UP000007799">
    <property type="component" value="Unassembled WGS sequence"/>
</dbReference>
<dbReference type="Gene3D" id="2.30.42.10">
    <property type="match status" value="1"/>
</dbReference>
<dbReference type="InParanoid" id="F2U0S2"/>
<proteinExistence type="predicted"/>
<dbReference type="SMART" id="SM01041">
    <property type="entry name" value="BRO1"/>
    <property type="match status" value="1"/>
</dbReference>
<feature type="domain" description="BRO1" evidence="3">
    <location>
        <begin position="146"/>
        <end position="520"/>
    </location>
</feature>
<organism evidence="5">
    <name type="scientific">Salpingoeca rosetta (strain ATCC 50818 / BSB-021)</name>
    <dbReference type="NCBI Taxonomy" id="946362"/>
    <lineage>
        <taxon>Eukaryota</taxon>
        <taxon>Choanoflagellata</taxon>
        <taxon>Craspedida</taxon>
        <taxon>Salpingoecidae</taxon>
        <taxon>Salpingoeca</taxon>
    </lineage>
</organism>
<evidence type="ECO:0000259" key="2">
    <source>
        <dbReference type="PROSITE" id="PS50106"/>
    </source>
</evidence>
<dbReference type="SUPFAM" id="SSF50156">
    <property type="entry name" value="PDZ domain-like"/>
    <property type="match status" value="1"/>
</dbReference>
<feature type="compositionally biased region" description="Polar residues" evidence="1">
    <location>
        <begin position="623"/>
        <end position="643"/>
    </location>
</feature>